<evidence type="ECO:0000313" key="6">
    <source>
        <dbReference type="EMBL" id="SEO54475.1"/>
    </source>
</evidence>
<evidence type="ECO:0000256" key="3">
    <source>
        <dbReference type="ARBA" id="ARBA00023004"/>
    </source>
</evidence>
<gene>
    <name evidence="6" type="ORF">SAMN02910314_00516</name>
</gene>
<feature type="domain" description="4Fe-4S ferredoxin-type" evidence="5">
    <location>
        <begin position="81"/>
        <end position="110"/>
    </location>
</feature>
<dbReference type="PROSITE" id="PS51379">
    <property type="entry name" value="4FE4S_FER_2"/>
    <property type="match status" value="3"/>
</dbReference>
<dbReference type="GO" id="GO:0046872">
    <property type="term" value="F:metal ion binding"/>
    <property type="evidence" value="ECO:0007669"/>
    <property type="project" value="UniProtKB-KW"/>
</dbReference>
<dbReference type="RefSeq" id="WP_066663933.1">
    <property type="nucleotide sequence ID" value="NZ_CP011402.1"/>
</dbReference>
<dbReference type="Proteomes" id="UP000182975">
    <property type="component" value="Unassembled WGS sequence"/>
</dbReference>
<feature type="domain" description="4Fe-4S ferredoxin-type" evidence="5">
    <location>
        <begin position="49"/>
        <end position="80"/>
    </location>
</feature>
<keyword evidence="7" id="KW-1185">Reference proteome</keyword>
<evidence type="ECO:0000256" key="1">
    <source>
        <dbReference type="ARBA" id="ARBA00022485"/>
    </source>
</evidence>
<sequence>MTRLGMLIDTTKCVGCYSCVTACQRQNGLEPTEQFIRFEEAEEGAYPSVEWETIPLQCMHCEDAPCASVCPTGATHITESGIVAVDQGRCIGCKYCMAACPYQIRQVNEETGTVDKCRFCTASASDGTTMCSCVEACLTGARIFGDLDDPNSELSRAIAETGAQPIAGDLTKAKIYYVR</sequence>
<proteinExistence type="predicted"/>
<reference evidence="7" key="1">
    <citation type="submission" date="2016-10" db="EMBL/GenBank/DDBJ databases">
        <authorList>
            <person name="Varghese N."/>
        </authorList>
    </citation>
    <scope>NUCLEOTIDE SEQUENCE [LARGE SCALE GENOMIC DNA]</scope>
    <source>
        <strain evidence="7">DSM 21843</strain>
    </source>
</reference>
<keyword evidence="2" id="KW-0479">Metal-binding</keyword>
<dbReference type="PANTHER" id="PTHR43177:SF3">
    <property type="entry name" value="PROTEIN NRFC HOMOLOG"/>
    <property type="match status" value="1"/>
</dbReference>
<dbReference type="AlphaFoldDB" id="A0A172RZH7"/>
<dbReference type="InterPro" id="IPR050954">
    <property type="entry name" value="ET_IronSulfur_Cluster-Binding"/>
</dbReference>
<name>A0A172RZH7_9ACTN</name>
<dbReference type="STRING" id="79604.AAY81_08495"/>
<dbReference type="PANTHER" id="PTHR43177">
    <property type="entry name" value="PROTEIN NRFC"/>
    <property type="match status" value="1"/>
</dbReference>
<dbReference type="Gene3D" id="3.30.70.20">
    <property type="match status" value="2"/>
</dbReference>
<evidence type="ECO:0000313" key="7">
    <source>
        <dbReference type="Proteomes" id="UP000182975"/>
    </source>
</evidence>
<dbReference type="GO" id="GO:0051539">
    <property type="term" value="F:4 iron, 4 sulfur cluster binding"/>
    <property type="evidence" value="ECO:0007669"/>
    <property type="project" value="UniProtKB-KW"/>
</dbReference>
<evidence type="ECO:0000256" key="2">
    <source>
        <dbReference type="ARBA" id="ARBA00022723"/>
    </source>
</evidence>
<keyword evidence="1" id="KW-0004">4Fe-4S</keyword>
<dbReference type="EMBL" id="FOEC01000002">
    <property type="protein sequence ID" value="SEO54475.1"/>
    <property type="molecule type" value="Genomic_DNA"/>
</dbReference>
<dbReference type="CDD" id="cd10551">
    <property type="entry name" value="PsrB"/>
    <property type="match status" value="1"/>
</dbReference>
<dbReference type="OrthoDB" id="3175224at2"/>
<organism evidence="6 7">
    <name type="scientific">Denitrobacterium detoxificans</name>
    <dbReference type="NCBI Taxonomy" id="79604"/>
    <lineage>
        <taxon>Bacteria</taxon>
        <taxon>Bacillati</taxon>
        <taxon>Actinomycetota</taxon>
        <taxon>Coriobacteriia</taxon>
        <taxon>Eggerthellales</taxon>
        <taxon>Eggerthellaceae</taxon>
        <taxon>Denitrobacterium</taxon>
    </lineage>
</organism>
<protein>
    <submittedName>
        <fullName evidence="6">Fe-S-cluster-containing dehydrogenase component</fullName>
    </submittedName>
</protein>
<dbReference type="PATRIC" id="fig|79604.3.peg.1703"/>
<feature type="domain" description="4Fe-4S ferredoxin-type" evidence="5">
    <location>
        <begin position="4"/>
        <end position="34"/>
    </location>
</feature>
<evidence type="ECO:0000256" key="4">
    <source>
        <dbReference type="ARBA" id="ARBA00023014"/>
    </source>
</evidence>
<evidence type="ECO:0000259" key="5">
    <source>
        <dbReference type="PROSITE" id="PS51379"/>
    </source>
</evidence>
<keyword evidence="4" id="KW-0411">Iron-sulfur</keyword>
<keyword evidence="3" id="KW-0408">Iron</keyword>
<dbReference type="Pfam" id="PF00037">
    <property type="entry name" value="Fer4"/>
    <property type="match status" value="1"/>
</dbReference>
<dbReference type="InterPro" id="IPR017896">
    <property type="entry name" value="4Fe4S_Fe-S-bd"/>
</dbReference>
<dbReference type="SUPFAM" id="SSF54862">
    <property type="entry name" value="4Fe-4S ferredoxins"/>
    <property type="match status" value="1"/>
</dbReference>
<dbReference type="Pfam" id="PF13247">
    <property type="entry name" value="Fer4_11"/>
    <property type="match status" value="1"/>
</dbReference>
<dbReference type="InterPro" id="IPR017900">
    <property type="entry name" value="4Fe4S_Fe_S_CS"/>
</dbReference>
<dbReference type="PROSITE" id="PS00198">
    <property type="entry name" value="4FE4S_FER_1"/>
    <property type="match status" value="1"/>
</dbReference>
<dbReference type="KEGG" id="ddt:AAY81_08495"/>
<accession>A0A172RZH7</accession>